<dbReference type="Proteomes" id="UP000824120">
    <property type="component" value="Chromosome 5"/>
</dbReference>
<dbReference type="EMBL" id="JACXVP010000005">
    <property type="protein sequence ID" value="KAG5606326.1"/>
    <property type="molecule type" value="Genomic_DNA"/>
</dbReference>
<keyword evidence="3" id="KW-1185">Reference proteome</keyword>
<evidence type="ECO:0000313" key="3">
    <source>
        <dbReference type="Proteomes" id="UP000824120"/>
    </source>
</evidence>
<evidence type="ECO:0000256" key="1">
    <source>
        <dbReference type="SAM" id="MobiDB-lite"/>
    </source>
</evidence>
<feature type="compositionally biased region" description="Polar residues" evidence="1">
    <location>
        <begin position="129"/>
        <end position="138"/>
    </location>
</feature>
<comment type="caution">
    <text evidence="2">The sequence shown here is derived from an EMBL/GenBank/DDBJ whole genome shotgun (WGS) entry which is preliminary data.</text>
</comment>
<gene>
    <name evidence="2" type="ORF">H5410_027818</name>
</gene>
<reference evidence="2 3" key="1">
    <citation type="submission" date="2020-09" db="EMBL/GenBank/DDBJ databases">
        <title>De no assembly of potato wild relative species, Solanum commersonii.</title>
        <authorList>
            <person name="Cho K."/>
        </authorList>
    </citation>
    <scope>NUCLEOTIDE SEQUENCE [LARGE SCALE GENOMIC DNA]</scope>
    <source>
        <strain evidence="2">LZ3.2</strain>
        <tissue evidence="2">Leaf</tissue>
    </source>
</reference>
<proteinExistence type="predicted"/>
<protein>
    <submittedName>
        <fullName evidence="2">Uncharacterized protein</fullName>
    </submittedName>
</protein>
<dbReference type="OrthoDB" id="1305991at2759"/>
<accession>A0A9J5Z5M1</accession>
<feature type="region of interest" description="Disordered" evidence="1">
    <location>
        <begin position="111"/>
        <end position="138"/>
    </location>
</feature>
<dbReference type="AlphaFoldDB" id="A0A9J5Z5M1"/>
<organism evidence="2 3">
    <name type="scientific">Solanum commersonii</name>
    <name type="common">Commerson's wild potato</name>
    <name type="synonym">Commerson's nightshade</name>
    <dbReference type="NCBI Taxonomy" id="4109"/>
    <lineage>
        <taxon>Eukaryota</taxon>
        <taxon>Viridiplantae</taxon>
        <taxon>Streptophyta</taxon>
        <taxon>Embryophyta</taxon>
        <taxon>Tracheophyta</taxon>
        <taxon>Spermatophyta</taxon>
        <taxon>Magnoliopsida</taxon>
        <taxon>eudicotyledons</taxon>
        <taxon>Gunneridae</taxon>
        <taxon>Pentapetalae</taxon>
        <taxon>asterids</taxon>
        <taxon>lamiids</taxon>
        <taxon>Solanales</taxon>
        <taxon>Solanaceae</taxon>
        <taxon>Solanoideae</taxon>
        <taxon>Solaneae</taxon>
        <taxon>Solanum</taxon>
    </lineage>
</organism>
<evidence type="ECO:0000313" key="2">
    <source>
        <dbReference type="EMBL" id="KAG5606326.1"/>
    </source>
</evidence>
<name>A0A9J5Z5M1_SOLCO</name>
<sequence length="138" mass="15030">MGIERADTAPARGRGIGIERVDTTPIRADTAPTRGRGIGIGRVPTKRSRIVGLEVFIPENGLTTYNPGLPSNKILQTSSGWPISSANVTGDLGFKPRTGVGWKGKKAMTSNQLEVMRDETRVNKRQKKASSQSKEQWK</sequence>